<sequence length="53" mass="5967">MKSSATPQSETIHLIGINLETGIEIQRAAYKDMRISILVNPNNNNNNSKNKFH</sequence>
<evidence type="ECO:0000313" key="1">
    <source>
        <dbReference type="EMBL" id="MBW96859.1"/>
    </source>
</evidence>
<proteinExistence type="predicted"/>
<dbReference type="AlphaFoldDB" id="A0A2P2JTS6"/>
<organism evidence="1">
    <name type="scientific">Rhizophora mucronata</name>
    <name type="common">Asiatic mangrove</name>
    <dbReference type="NCBI Taxonomy" id="61149"/>
    <lineage>
        <taxon>Eukaryota</taxon>
        <taxon>Viridiplantae</taxon>
        <taxon>Streptophyta</taxon>
        <taxon>Embryophyta</taxon>
        <taxon>Tracheophyta</taxon>
        <taxon>Spermatophyta</taxon>
        <taxon>Magnoliopsida</taxon>
        <taxon>eudicotyledons</taxon>
        <taxon>Gunneridae</taxon>
        <taxon>Pentapetalae</taxon>
        <taxon>rosids</taxon>
        <taxon>fabids</taxon>
        <taxon>Malpighiales</taxon>
        <taxon>Rhizophoraceae</taxon>
        <taxon>Rhizophora</taxon>
    </lineage>
</organism>
<name>A0A2P2JTS6_RHIMU</name>
<dbReference type="EMBL" id="GGEC01016376">
    <property type="protein sequence ID" value="MBW96859.1"/>
    <property type="molecule type" value="Transcribed_RNA"/>
</dbReference>
<protein>
    <submittedName>
        <fullName evidence="1">Uncharacterized protein</fullName>
    </submittedName>
</protein>
<reference evidence="1" key="1">
    <citation type="submission" date="2018-02" db="EMBL/GenBank/DDBJ databases">
        <title>Rhizophora mucronata_Transcriptome.</title>
        <authorList>
            <person name="Meera S.P."/>
            <person name="Sreeshan A."/>
            <person name="Augustine A."/>
        </authorList>
    </citation>
    <scope>NUCLEOTIDE SEQUENCE</scope>
    <source>
        <tissue evidence="1">Leaf</tissue>
    </source>
</reference>
<accession>A0A2P2JTS6</accession>